<accession>A0AAV8UEQ4</accession>
<evidence type="ECO:0000313" key="3">
    <source>
        <dbReference type="Proteomes" id="UP001157974"/>
    </source>
</evidence>
<dbReference type="Pfam" id="PF13417">
    <property type="entry name" value="GST_N_3"/>
    <property type="match status" value="2"/>
</dbReference>
<feature type="domain" description="GST N-terminal" evidence="1">
    <location>
        <begin position="131"/>
        <end position="213"/>
    </location>
</feature>
<dbReference type="InterPro" id="IPR036249">
    <property type="entry name" value="Thioredoxin-like_sf"/>
</dbReference>
<dbReference type="PROSITE" id="PS50404">
    <property type="entry name" value="GST_NTER"/>
    <property type="match status" value="2"/>
</dbReference>
<dbReference type="SFLD" id="SFLDS00019">
    <property type="entry name" value="Glutathione_Transferase_(cytos"/>
    <property type="match status" value="1"/>
</dbReference>
<evidence type="ECO:0000259" key="1">
    <source>
        <dbReference type="PROSITE" id="PS50404"/>
    </source>
</evidence>
<dbReference type="SFLD" id="SFLDG01181">
    <property type="entry name" value="SUF2"/>
    <property type="match status" value="1"/>
</dbReference>
<comment type="caution">
    <text evidence="2">The sequence shown here is derived from an EMBL/GenBank/DDBJ whole genome shotgun (WGS) entry which is preliminary data.</text>
</comment>
<sequence length="348" mass="38461">MAFLSVVSVNSRRQSVAAGCSASRRFAVRARAVGEDGGEEAGEIVEEQKSKNLDAIPTVPYPGPVAPKDFELPELKMLQPYPDMLVDTMMGAVGTLARAGTGLFVFGYYASIQDGKLVEESKSLPTARPELPLELYEFESCPFCRKVREALNILDLDCYVYPCPKDGQRFRPKLVEMGGKSMFPYLVDPNTTFAGYESDDIIKYLFETYADGTVPLALNAGAVTTISSGLASLARAAKGSKRASKVVYPEKPLTYWGYEPSPFCKVVRERLCEYEIPYLCKTTSRGSRKRAEMKENLGLFQVPYLEDPNTGLALFESKYILKYLDDVYGPNAENAFEELPADVALVKS</sequence>
<dbReference type="PANTHER" id="PTHR45288:SF1">
    <property type="entry name" value="THIOREDOXIN FAMILY PROTEIN"/>
    <property type="match status" value="1"/>
</dbReference>
<name>A0AAV8UEQ4_9RHOD</name>
<dbReference type="Gene3D" id="3.40.30.10">
    <property type="entry name" value="Glutaredoxin"/>
    <property type="match status" value="2"/>
</dbReference>
<dbReference type="GO" id="GO:0009507">
    <property type="term" value="C:chloroplast"/>
    <property type="evidence" value="ECO:0007669"/>
    <property type="project" value="TreeGrafter"/>
</dbReference>
<protein>
    <recommendedName>
        <fullName evidence="1">GST N-terminal domain-containing protein</fullName>
    </recommendedName>
</protein>
<dbReference type="EMBL" id="JAMWBK010000013">
    <property type="protein sequence ID" value="KAJ8900960.1"/>
    <property type="molecule type" value="Genomic_DNA"/>
</dbReference>
<dbReference type="PROSITE" id="PS51354">
    <property type="entry name" value="GLUTAREDOXIN_2"/>
    <property type="match status" value="1"/>
</dbReference>
<proteinExistence type="predicted"/>
<dbReference type="InterPro" id="IPR040079">
    <property type="entry name" value="Glutathione_S-Trfase"/>
</dbReference>
<dbReference type="SFLD" id="SFLDG01202">
    <property type="entry name" value="SUF2.2"/>
    <property type="match status" value="1"/>
</dbReference>
<dbReference type="PANTHER" id="PTHR45288">
    <property type="entry name" value="THIOREDOXIN FAMILY PROTEIN"/>
    <property type="match status" value="1"/>
</dbReference>
<keyword evidence="3" id="KW-1185">Reference proteome</keyword>
<dbReference type="Proteomes" id="UP001157974">
    <property type="component" value="Unassembled WGS sequence"/>
</dbReference>
<gene>
    <name evidence="2" type="ORF">NDN08_000257</name>
</gene>
<organism evidence="2 3">
    <name type="scientific">Rhodosorus marinus</name>
    <dbReference type="NCBI Taxonomy" id="101924"/>
    <lineage>
        <taxon>Eukaryota</taxon>
        <taxon>Rhodophyta</taxon>
        <taxon>Stylonematophyceae</taxon>
        <taxon>Stylonematales</taxon>
        <taxon>Stylonemataceae</taxon>
        <taxon>Rhodosorus</taxon>
    </lineage>
</organism>
<dbReference type="CDD" id="cd03041">
    <property type="entry name" value="GST_N_2GST_N"/>
    <property type="match status" value="1"/>
</dbReference>
<feature type="domain" description="GST N-terminal" evidence="1">
    <location>
        <begin position="251"/>
        <end position="332"/>
    </location>
</feature>
<reference evidence="2 3" key="1">
    <citation type="journal article" date="2023" name="Nat. Commun.">
        <title>Origin of minicircular mitochondrial genomes in red algae.</title>
        <authorList>
            <person name="Lee Y."/>
            <person name="Cho C.H."/>
            <person name="Lee Y.M."/>
            <person name="Park S.I."/>
            <person name="Yang J.H."/>
            <person name="West J.A."/>
            <person name="Bhattacharya D."/>
            <person name="Yoon H.S."/>
        </authorList>
    </citation>
    <scope>NUCLEOTIDE SEQUENCE [LARGE SCALE GENOMIC DNA]</scope>
    <source>
        <strain evidence="2 3">CCMP1338</strain>
        <tissue evidence="2">Whole cell</tissue>
    </source>
</reference>
<evidence type="ECO:0000313" key="2">
    <source>
        <dbReference type="EMBL" id="KAJ8900960.1"/>
    </source>
</evidence>
<dbReference type="InterPro" id="IPR004045">
    <property type="entry name" value="Glutathione_S-Trfase_N"/>
</dbReference>
<dbReference type="AlphaFoldDB" id="A0AAV8UEQ4"/>
<dbReference type="SUPFAM" id="SSF52833">
    <property type="entry name" value="Thioredoxin-like"/>
    <property type="match status" value="2"/>
</dbReference>